<dbReference type="Proteomes" id="UP000001471">
    <property type="component" value="Unassembled WGS sequence"/>
</dbReference>
<organism evidence="1 2">
    <name type="scientific">Pyrenophora tritici-repentis (strain Pt-1C-BFP)</name>
    <name type="common">Wheat tan spot fungus</name>
    <name type="synonym">Drechslera tritici-repentis</name>
    <dbReference type="NCBI Taxonomy" id="426418"/>
    <lineage>
        <taxon>Eukaryota</taxon>
        <taxon>Fungi</taxon>
        <taxon>Dikarya</taxon>
        <taxon>Ascomycota</taxon>
        <taxon>Pezizomycotina</taxon>
        <taxon>Dothideomycetes</taxon>
        <taxon>Pleosporomycetidae</taxon>
        <taxon>Pleosporales</taxon>
        <taxon>Pleosporineae</taxon>
        <taxon>Pleosporaceae</taxon>
        <taxon>Pyrenophora</taxon>
    </lineage>
</organism>
<dbReference type="AlphaFoldDB" id="B2VXS4"/>
<sequence length="52" mass="5491">MLPVCRDYANATEAKTVCHASAFVTWSLRRGPKGLAGAGGYSNWFAGDFAPA</sequence>
<dbReference type="HOGENOM" id="CLU_3088344_0_0_1"/>
<evidence type="ECO:0000313" key="1">
    <source>
        <dbReference type="EMBL" id="EDU45843.1"/>
    </source>
</evidence>
<dbReference type="EMBL" id="DS231616">
    <property type="protein sequence ID" value="EDU45843.1"/>
    <property type="molecule type" value="Genomic_DNA"/>
</dbReference>
<dbReference type="InParanoid" id="B2VXS4"/>
<gene>
    <name evidence="1" type="ORF">PTRG_03320</name>
</gene>
<evidence type="ECO:0000313" key="2">
    <source>
        <dbReference type="Proteomes" id="UP000001471"/>
    </source>
</evidence>
<protein>
    <submittedName>
        <fullName evidence="1">Uncharacterized protein</fullName>
    </submittedName>
</protein>
<reference evidence="2" key="1">
    <citation type="journal article" date="2013" name="G3 (Bethesda)">
        <title>Comparative genomics of a plant-pathogenic fungus, Pyrenophora tritici-repentis, reveals transduplication and the impact of repeat elements on pathogenicity and population divergence.</title>
        <authorList>
            <person name="Manning V.A."/>
            <person name="Pandelova I."/>
            <person name="Dhillon B."/>
            <person name="Wilhelm L.J."/>
            <person name="Goodwin S.B."/>
            <person name="Berlin A.M."/>
            <person name="Figueroa M."/>
            <person name="Freitag M."/>
            <person name="Hane J.K."/>
            <person name="Henrissat B."/>
            <person name="Holman W.H."/>
            <person name="Kodira C.D."/>
            <person name="Martin J."/>
            <person name="Oliver R.P."/>
            <person name="Robbertse B."/>
            <person name="Schackwitz W."/>
            <person name="Schwartz D.C."/>
            <person name="Spatafora J.W."/>
            <person name="Turgeon B.G."/>
            <person name="Yandava C."/>
            <person name="Young S."/>
            <person name="Zhou S."/>
            <person name="Zeng Q."/>
            <person name="Grigoriev I.V."/>
            <person name="Ma L.-J."/>
            <person name="Ciuffetti L.M."/>
        </authorList>
    </citation>
    <scope>NUCLEOTIDE SEQUENCE [LARGE SCALE GENOMIC DNA]</scope>
    <source>
        <strain evidence="2">Pt-1C-BFP</strain>
    </source>
</reference>
<proteinExistence type="predicted"/>
<accession>B2VXS4</accession>
<name>B2VXS4_PYRTR</name>